<protein>
    <submittedName>
        <fullName evidence="2">Uncharacterized protein</fullName>
    </submittedName>
</protein>
<proteinExistence type="predicted"/>
<feature type="signal peptide" evidence="1">
    <location>
        <begin position="1"/>
        <end position="24"/>
    </location>
</feature>
<accession>A0A1F5S7F7</accession>
<evidence type="ECO:0000313" key="2">
    <source>
        <dbReference type="EMBL" id="OGF22597.1"/>
    </source>
</evidence>
<dbReference type="EMBL" id="MFFS01000020">
    <property type="protein sequence ID" value="OGF22597.1"/>
    <property type="molecule type" value="Genomic_DNA"/>
</dbReference>
<dbReference type="AlphaFoldDB" id="A0A1F5S7F7"/>
<reference evidence="2 3" key="1">
    <citation type="journal article" date="2016" name="Nat. Commun.">
        <title>Thousands of microbial genomes shed light on interconnected biogeochemical processes in an aquifer system.</title>
        <authorList>
            <person name="Anantharaman K."/>
            <person name="Brown C.T."/>
            <person name="Hug L.A."/>
            <person name="Sharon I."/>
            <person name="Castelle C.J."/>
            <person name="Probst A.J."/>
            <person name="Thomas B.C."/>
            <person name="Singh A."/>
            <person name="Wilkins M.J."/>
            <person name="Karaoz U."/>
            <person name="Brodie E.L."/>
            <person name="Williams K.H."/>
            <person name="Hubbard S.S."/>
            <person name="Banfield J.F."/>
        </authorList>
    </citation>
    <scope>NUCLEOTIDE SEQUENCE [LARGE SCALE GENOMIC DNA]</scope>
</reference>
<keyword evidence="1" id="KW-0732">Signal</keyword>
<gene>
    <name evidence="2" type="ORF">A2Y83_01070</name>
</gene>
<name>A0A1F5S7F7_9BACT</name>
<sequence>MKKLYKILAPILSLFMLSPLAVIAQGTTVTSLDASINDVVIKNKDLTGKIGFFPVIRNKNIRVKLGLGACWDDGPYEISVYDKVANTTTIVNGNAPALHDCDDWFNSRTAYPAEYGILHTKEFAGQSVFFTYSGPAPYAQQLEVRVYEDKERNASTSELNNKYKGYVMIRAQDKGQLYYISPRSKKAYYILFPNHTLQIILGTGIGITNANIAKIPVGGACPATIPNCDSPMKYDQNFANKYKGYIFLQVEENGESWYVNPADGKRYYLNSPQSAYNLLAATAVGISEKDFAKLELAY</sequence>
<feature type="chain" id="PRO_5009521160" evidence="1">
    <location>
        <begin position="25"/>
        <end position="298"/>
    </location>
</feature>
<comment type="caution">
    <text evidence="2">The sequence shown here is derived from an EMBL/GenBank/DDBJ whole genome shotgun (WGS) entry which is preliminary data.</text>
</comment>
<evidence type="ECO:0000256" key="1">
    <source>
        <dbReference type="SAM" id="SignalP"/>
    </source>
</evidence>
<organism evidence="2 3">
    <name type="scientific">Candidatus Falkowbacteria bacterium RBG_13_39_14</name>
    <dbReference type="NCBI Taxonomy" id="1797985"/>
    <lineage>
        <taxon>Bacteria</taxon>
        <taxon>Candidatus Falkowiibacteriota</taxon>
    </lineage>
</organism>
<evidence type="ECO:0000313" key="3">
    <source>
        <dbReference type="Proteomes" id="UP000178323"/>
    </source>
</evidence>
<dbReference type="Proteomes" id="UP000178323">
    <property type="component" value="Unassembled WGS sequence"/>
</dbReference>